<accession>A0ABQ5RQK0</accession>
<keyword evidence="1" id="KW-0378">Hydrolase</keyword>
<reference evidence="5 6" key="1">
    <citation type="journal article" date="2023" name="IScience">
        <title>Expanded male sex-determining region conserved during the evolution of homothallism in the green alga Volvox.</title>
        <authorList>
            <person name="Yamamoto K."/>
            <person name="Matsuzaki R."/>
            <person name="Mahakham W."/>
            <person name="Heman W."/>
            <person name="Sekimoto H."/>
            <person name="Kawachi M."/>
            <person name="Minakuchi Y."/>
            <person name="Toyoda A."/>
            <person name="Nozaki H."/>
        </authorList>
    </citation>
    <scope>NUCLEOTIDE SEQUENCE [LARGE SCALE GENOMIC DNA]</scope>
    <source>
        <strain evidence="5 6">NIES-4468</strain>
    </source>
</reference>
<dbReference type="EMBL" id="BSDZ01000004">
    <property type="protein sequence ID" value="GLI59847.1"/>
    <property type="molecule type" value="Genomic_DNA"/>
</dbReference>
<dbReference type="InterPro" id="IPR001279">
    <property type="entry name" value="Metallo-B-lactamas"/>
</dbReference>
<feature type="domain" description="Metallo-beta-lactamase" evidence="3">
    <location>
        <begin position="15"/>
        <end position="207"/>
    </location>
</feature>
<feature type="region of interest" description="Disordered" evidence="2">
    <location>
        <begin position="536"/>
        <end position="560"/>
    </location>
</feature>
<feature type="domain" description="Beta-Casp" evidence="4">
    <location>
        <begin position="227"/>
        <end position="531"/>
    </location>
</feature>
<evidence type="ECO:0000259" key="4">
    <source>
        <dbReference type="SMART" id="SM01027"/>
    </source>
</evidence>
<dbReference type="Gene3D" id="3.40.50.10890">
    <property type="match status" value="1"/>
</dbReference>
<dbReference type="Pfam" id="PF07521">
    <property type="entry name" value="RMMBL"/>
    <property type="match status" value="1"/>
</dbReference>
<evidence type="ECO:0000313" key="6">
    <source>
        <dbReference type="Proteomes" id="UP001165090"/>
    </source>
</evidence>
<dbReference type="SUPFAM" id="SSF56281">
    <property type="entry name" value="Metallo-hydrolase/oxidoreductase"/>
    <property type="match status" value="2"/>
</dbReference>
<dbReference type="InterPro" id="IPR036866">
    <property type="entry name" value="RibonucZ/Hydroxyglut_hydro"/>
</dbReference>
<feature type="compositionally biased region" description="Acidic residues" evidence="2">
    <location>
        <begin position="341"/>
        <end position="363"/>
    </location>
</feature>
<dbReference type="PANTHER" id="PTHR11203:SF37">
    <property type="entry name" value="INTEGRATOR COMPLEX SUBUNIT 11"/>
    <property type="match status" value="1"/>
</dbReference>
<dbReference type="Gene3D" id="3.60.15.10">
    <property type="entry name" value="Ribonuclease Z/Hydroxyacylglutathione hydrolase-like"/>
    <property type="match status" value="2"/>
</dbReference>
<gene>
    <name evidence="5" type="ORF">VaNZ11_001835</name>
</gene>
<keyword evidence="6" id="KW-1185">Reference proteome</keyword>
<comment type="caution">
    <text evidence="5">The sequence shown here is derived from an EMBL/GenBank/DDBJ whole genome shotgun (WGS) entry which is preliminary data.</text>
</comment>
<sequence length="1028" mass="107596">MSIEVLPLGAGQDVGRSCCIVRMAGRTVMFDCGAHFGFRDARRFPAFELLSRAGRFTEMIDAVVITHFHTDHLGALPYFTEVNADRPGERLPYNEQHVRECLRRVTAVDLHQVVAVAPGLSFTFHYAGHVLGAAMVHMTAGHLTAFYTGDFNSSPDRHLGPAEPRLPPGGPSGAAFRRPDVLISEATYAATLRDSKRARERDLLSAVVETVSAGGKVLIPTFAMGRAQELLMLITDCWERNGLQVPIYFSSAMASRALVYYQLLLNWTNANVRRTIFGAAGPAGDGGGGDGQPPVDSRRCSYYRPYCSAGDDGTEGIGGGRGDEGGSGEEVPYDGRFKEYDDSDDDDDEEEYGNIEAYEEGFNEEGNGGASGGGGGGGGGSADSDMKGYHDKRRQWRRRQAMLPSDISPNGLARTAAAAAATNTTAGDGGVGDRLVNHSVGANAGSAGGGVANSLAEGVGVFSEADVYGMFRTRPWDRSLLHAHGAALLFASPGSITSGVSLEAFRAWSADPKNLLVLAGYQVRGTLGARLEAMQSQGQNQHQYRGGGGGGGGGGASAATVDVPNVQGAATGGGGGGSSRVEVRCRIKMLAFSAHADLRGLLGLVRRCAPRAVVLVHGQREPMEFLRGRIENHLGIECHAPPTGTTVTISPRRAVPLGVRPQLMSTAVCAAGLLAAQSMRMAHGAAVSAPPSIFATSALGEYRVAEGPANSGATGVVREGDDGGNRVACVPEYTTDGDLNDPWVNIHRLRPQPMTALPLSGIVVARVVQDGSQLQPGIPPAAPAAAAAPAAPLSQPQVVVATTAGNAATQLTLTDSSTAAKVLLQAHQAKQQHVTPVTVYDITYGCNYAVRFPTPHRTGPASTAKDDLRPDAATTSAAFARAHAVVAAAVGGYAATRRLQLDVSTMTLRFGTFQAQLTVVSDPDPRFMSTAPRQEAPMSFSGGQVGGEERRQGRALDGGSGVRGGDDASVGGDGGDGGVWGHNNGDDCPHQLQLRICCRWSASEEAIASRCLQALRGEFGVVDPNRRR</sequence>
<feature type="region of interest" description="Disordered" evidence="2">
    <location>
        <begin position="313"/>
        <end position="395"/>
    </location>
</feature>
<evidence type="ECO:0000256" key="1">
    <source>
        <dbReference type="ARBA" id="ARBA00022801"/>
    </source>
</evidence>
<evidence type="ECO:0000259" key="3">
    <source>
        <dbReference type="SMART" id="SM00849"/>
    </source>
</evidence>
<dbReference type="Proteomes" id="UP001165090">
    <property type="component" value="Unassembled WGS sequence"/>
</dbReference>
<dbReference type="SMART" id="SM00849">
    <property type="entry name" value="Lactamase_B"/>
    <property type="match status" value="1"/>
</dbReference>
<dbReference type="InterPro" id="IPR011108">
    <property type="entry name" value="RMMBL"/>
</dbReference>
<proteinExistence type="predicted"/>
<feature type="compositionally biased region" description="Gly residues" evidence="2">
    <location>
        <begin position="366"/>
        <end position="381"/>
    </location>
</feature>
<feature type="compositionally biased region" description="Gly residues" evidence="2">
    <location>
        <begin position="545"/>
        <end position="556"/>
    </location>
</feature>
<evidence type="ECO:0008006" key="7">
    <source>
        <dbReference type="Google" id="ProtNLM"/>
    </source>
</evidence>
<evidence type="ECO:0000256" key="2">
    <source>
        <dbReference type="SAM" id="MobiDB-lite"/>
    </source>
</evidence>
<protein>
    <recommendedName>
        <fullName evidence="7">Metallo-beta-lactamase domain-containing protein</fullName>
    </recommendedName>
</protein>
<evidence type="ECO:0000313" key="5">
    <source>
        <dbReference type="EMBL" id="GLI59847.1"/>
    </source>
</evidence>
<name>A0ABQ5RQK0_9CHLO</name>
<organism evidence="5 6">
    <name type="scientific">Volvox africanus</name>
    <dbReference type="NCBI Taxonomy" id="51714"/>
    <lineage>
        <taxon>Eukaryota</taxon>
        <taxon>Viridiplantae</taxon>
        <taxon>Chlorophyta</taxon>
        <taxon>core chlorophytes</taxon>
        <taxon>Chlorophyceae</taxon>
        <taxon>CS clade</taxon>
        <taxon>Chlamydomonadales</taxon>
        <taxon>Volvocaceae</taxon>
        <taxon>Volvox</taxon>
    </lineage>
</organism>
<dbReference type="InterPro" id="IPR050698">
    <property type="entry name" value="MBL"/>
</dbReference>
<dbReference type="Pfam" id="PF10996">
    <property type="entry name" value="Beta-Casp"/>
    <property type="match status" value="1"/>
</dbReference>
<feature type="region of interest" description="Disordered" evidence="2">
    <location>
        <begin position="930"/>
        <end position="978"/>
    </location>
</feature>
<dbReference type="SMART" id="SM01027">
    <property type="entry name" value="Beta-Casp"/>
    <property type="match status" value="1"/>
</dbReference>
<dbReference type="Pfam" id="PF00753">
    <property type="entry name" value="Lactamase_B"/>
    <property type="match status" value="1"/>
</dbReference>
<dbReference type="PANTHER" id="PTHR11203">
    <property type="entry name" value="CLEAVAGE AND POLYADENYLATION SPECIFICITY FACTOR FAMILY MEMBER"/>
    <property type="match status" value="1"/>
</dbReference>
<dbReference type="InterPro" id="IPR022712">
    <property type="entry name" value="Beta_Casp"/>
</dbReference>